<feature type="domain" description="PRD" evidence="6">
    <location>
        <begin position="286"/>
        <end position="392"/>
    </location>
</feature>
<dbReference type="PANTHER" id="PTHR30185:SF18">
    <property type="entry name" value="TRANSCRIPTIONAL REGULATOR MTLR"/>
    <property type="match status" value="1"/>
</dbReference>
<dbReference type="PROSITE" id="PS51094">
    <property type="entry name" value="PTS_EIIA_TYPE_2"/>
    <property type="match status" value="1"/>
</dbReference>
<dbReference type="Gene3D" id="1.10.1790.10">
    <property type="entry name" value="PRD domain"/>
    <property type="match status" value="2"/>
</dbReference>
<dbReference type="InterPro" id="IPR036388">
    <property type="entry name" value="WH-like_DNA-bd_sf"/>
</dbReference>
<organism evidence="7 8">
    <name type="scientific">Breznakia pachnodae</name>
    <dbReference type="NCBI Taxonomy" id="265178"/>
    <lineage>
        <taxon>Bacteria</taxon>
        <taxon>Bacillati</taxon>
        <taxon>Bacillota</taxon>
        <taxon>Erysipelotrichia</taxon>
        <taxon>Erysipelotrichales</taxon>
        <taxon>Erysipelotrichaceae</taxon>
        <taxon>Breznakia</taxon>
    </lineage>
</organism>
<proteinExistence type="predicted"/>
<reference evidence="7 8" key="1">
    <citation type="submission" date="2023-07" db="EMBL/GenBank/DDBJ databases">
        <title>Genomic Encyclopedia of Type Strains, Phase IV (KMG-IV): sequencing the most valuable type-strain genomes for metagenomic binning, comparative biology and taxonomic classification.</title>
        <authorList>
            <person name="Goeker M."/>
        </authorList>
    </citation>
    <scope>NUCLEOTIDE SEQUENCE [LARGE SCALE GENOMIC DNA]</scope>
    <source>
        <strain evidence="7 8">DSM 16784</strain>
    </source>
</reference>
<keyword evidence="1" id="KW-0677">Repeat</keyword>
<comment type="caution">
    <text evidence="7">The sequence shown here is derived from an EMBL/GenBank/DDBJ whole genome shotgun (WGS) entry which is preliminary data.</text>
</comment>
<feature type="domain" description="PRD" evidence="6">
    <location>
        <begin position="173"/>
        <end position="276"/>
    </location>
</feature>
<evidence type="ECO:0000256" key="3">
    <source>
        <dbReference type="ARBA" id="ARBA00023159"/>
    </source>
</evidence>
<evidence type="ECO:0000256" key="4">
    <source>
        <dbReference type="ARBA" id="ARBA00023163"/>
    </source>
</evidence>
<dbReference type="Pfam" id="PF05043">
    <property type="entry name" value="Mga"/>
    <property type="match status" value="1"/>
</dbReference>
<dbReference type="EMBL" id="JAUSUR010000009">
    <property type="protein sequence ID" value="MDQ0363080.1"/>
    <property type="molecule type" value="Genomic_DNA"/>
</dbReference>
<evidence type="ECO:0000256" key="2">
    <source>
        <dbReference type="ARBA" id="ARBA00023015"/>
    </source>
</evidence>
<dbReference type="InterPro" id="IPR016152">
    <property type="entry name" value="PTrfase/Anion_transptr"/>
</dbReference>
<sequence length="637" mass="74410">MDRKYSIVMSLKDGQIISSNDLATRFNVSSRTIKNDISEINLLDRNLIISLKQGYKLNENYKESDIDAFLNSLEETQYRHMKIAADLLLVEDVTTSLYDVYELCEKYYISLTTLKRDIKKINDIISIYKVLVKTKGDKLSIEGDEQDIRRVISFLYSKEITNQEKSLDNLQLLFPEYQIDTIKQIIDLSCKKFHYYVNGYSMYNLILDIVISIRRIKSSSYTKKSKEITQKESKEYSIAKYIAKQFEKEFDIIYTEAELLELTAMLMSYILKINFSSVESDDLEEFVGRDCINLSKKLIYSIEPILSANVRSHDFYIKFTMHIHNLLIRVDTGYIKKNPLTDNIKIKSSMMFELGVHIANELYKIKKIKITDDEIAYIALHLGGILDEENQKHNKIKVAVVIPKYYDFSDLFIRKIDENFSSEMNIVGIFEVDQVPEANIEMIISTIELPIQLRKKVESMILSPLLPKDEIREVKTMVEKVQRKKQADNFIETFKELTSSKLIKRNMNFQNATDIIFYLTQFLVEENCVEYNFVDEVLKREKLSSTAYDKIAIPHALEMSAKRTAMVILVNKKEIDWFGKSVNIVILFCVNKQEISLFRMMFQELIEVLDEKTVNEAIDCESYSELIDLLYNVRLSL</sequence>
<gene>
    <name evidence="7" type="ORF">J2S15_003841</name>
</gene>
<evidence type="ECO:0000313" key="7">
    <source>
        <dbReference type="EMBL" id="MDQ0363080.1"/>
    </source>
</evidence>
<evidence type="ECO:0000313" key="8">
    <source>
        <dbReference type="Proteomes" id="UP001230220"/>
    </source>
</evidence>
<keyword evidence="3" id="KW-0010">Activator</keyword>
<dbReference type="InterPro" id="IPR013196">
    <property type="entry name" value="HTH_11"/>
</dbReference>
<evidence type="ECO:0000256" key="1">
    <source>
        <dbReference type="ARBA" id="ARBA00022737"/>
    </source>
</evidence>
<dbReference type="Proteomes" id="UP001230220">
    <property type="component" value="Unassembled WGS sequence"/>
</dbReference>
<feature type="domain" description="PTS EIIA type-2" evidence="5">
    <location>
        <begin position="496"/>
        <end position="633"/>
    </location>
</feature>
<dbReference type="RefSeq" id="WP_307411614.1">
    <property type="nucleotide sequence ID" value="NZ_JAUSUR010000009.1"/>
</dbReference>
<protein>
    <submittedName>
        <fullName evidence="7">Lichenan operon transcriptional antiterminator</fullName>
    </submittedName>
</protein>
<keyword evidence="8" id="KW-1185">Reference proteome</keyword>
<dbReference type="Gene3D" id="1.10.10.10">
    <property type="entry name" value="Winged helix-like DNA-binding domain superfamily/Winged helix DNA-binding domain"/>
    <property type="match status" value="2"/>
</dbReference>
<evidence type="ECO:0000259" key="5">
    <source>
        <dbReference type="PROSITE" id="PS51094"/>
    </source>
</evidence>
<dbReference type="InterPro" id="IPR036634">
    <property type="entry name" value="PRD_sf"/>
</dbReference>
<dbReference type="SUPFAM" id="SSF55804">
    <property type="entry name" value="Phoshotransferase/anion transport protein"/>
    <property type="match status" value="1"/>
</dbReference>
<dbReference type="InterPro" id="IPR050661">
    <property type="entry name" value="BglG_antiterminators"/>
</dbReference>
<dbReference type="InterPro" id="IPR007737">
    <property type="entry name" value="Mga_HTH"/>
</dbReference>
<dbReference type="Pfam" id="PF08279">
    <property type="entry name" value="HTH_11"/>
    <property type="match status" value="1"/>
</dbReference>
<dbReference type="Pfam" id="PF00359">
    <property type="entry name" value="PTS_EIIA_2"/>
    <property type="match status" value="1"/>
</dbReference>
<dbReference type="InterPro" id="IPR002178">
    <property type="entry name" value="PTS_EIIA_type-2_dom"/>
</dbReference>
<dbReference type="Pfam" id="PF00874">
    <property type="entry name" value="PRD"/>
    <property type="match status" value="2"/>
</dbReference>
<dbReference type="PROSITE" id="PS51372">
    <property type="entry name" value="PRD_2"/>
    <property type="match status" value="2"/>
</dbReference>
<accession>A0ABU0E9A3</accession>
<dbReference type="PANTHER" id="PTHR30185">
    <property type="entry name" value="CRYPTIC BETA-GLUCOSIDE BGL OPERON ANTITERMINATOR"/>
    <property type="match status" value="1"/>
</dbReference>
<evidence type="ECO:0000259" key="6">
    <source>
        <dbReference type="PROSITE" id="PS51372"/>
    </source>
</evidence>
<dbReference type="SUPFAM" id="SSF63520">
    <property type="entry name" value="PTS-regulatory domain, PRD"/>
    <property type="match status" value="2"/>
</dbReference>
<keyword evidence="4" id="KW-0804">Transcription</keyword>
<dbReference type="InterPro" id="IPR011608">
    <property type="entry name" value="PRD"/>
</dbReference>
<name>A0ABU0E9A3_9FIRM</name>
<dbReference type="Gene3D" id="3.40.930.10">
    <property type="entry name" value="Mannitol-specific EII, Chain A"/>
    <property type="match status" value="1"/>
</dbReference>
<keyword evidence="2" id="KW-0805">Transcription regulation</keyword>